<protein>
    <submittedName>
        <fullName evidence="2">Uncharacterized protein</fullName>
    </submittedName>
</protein>
<accession>A0A8J5WIH1</accession>
<keyword evidence="3" id="KW-1185">Reference proteome</keyword>
<evidence type="ECO:0000313" key="2">
    <source>
        <dbReference type="EMBL" id="KAG8088937.1"/>
    </source>
</evidence>
<sequence length="73" mass="8137">MWEWEQWTAGTGRTETEAVNKAHGKEDTSLAHVAEEITEKTNIIGDHQIFPSNSVLLLQIIIVFSATDVRNAS</sequence>
<gene>
    <name evidence="2" type="ORF">GUJ93_ZPchr0011g27124</name>
</gene>
<evidence type="ECO:0000313" key="3">
    <source>
        <dbReference type="Proteomes" id="UP000729402"/>
    </source>
</evidence>
<evidence type="ECO:0000256" key="1">
    <source>
        <dbReference type="SAM" id="MobiDB-lite"/>
    </source>
</evidence>
<reference evidence="2" key="1">
    <citation type="journal article" date="2021" name="bioRxiv">
        <title>Whole Genome Assembly and Annotation of Northern Wild Rice, Zizania palustris L., Supports a Whole Genome Duplication in the Zizania Genus.</title>
        <authorList>
            <person name="Haas M."/>
            <person name="Kono T."/>
            <person name="Macchietto M."/>
            <person name="Millas R."/>
            <person name="McGilp L."/>
            <person name="Shao M."/>
            <person name="Duquette J."/>
            <person name="Hirsch C.N."/>
            <person name="Kimball J."/>
        </authorList>
    </citation>
    <scope>NUCLEOTIDE SEQUENCE</scope>
    <source>
        <tissue evidence="2">Fresh leaf tissue</tissue>
    </source>
</reference>
<organism evidence="2 3">
    <name type="scientific">Zizania palustris</name>
    <name type="common">Northern wild rice</name>
    <dbReference type="NCBI Taxonomy" id="103762"/>
    <lineage>
        <taxon>Eukaryota</taxon>
        <taxon>Viridiplantae</taxon>
        <taxon>Streptophyta</taxon>
        <taxon>Embryophyta</taxon>
        <taxon>Tracheophyta</taxon>
        <taxon>Spermatophyta</taxon>
        <taxon>Magnoliopsida</taxon>
        <taxon>Liliopsida</taxon>
        <taxon>Poales</taxon>
        <taxon>Poaceae</taxon>
        <taxon>BOP clade</taxon>
        <taxon>Oryzoideae</taxon>
        <taxon>Oryzeae</taxon>
        <taxon>Zizaniinae</taxon>
        <taxon>Zizania</taxon>
    </lineage>
</organism>
<proteinExistence type="predicted"/>
<name>A0A8J5WIH1_ZIZPA</name>
<dbReference type="Proteomes" id="UP000729402">
    <property type="component" value="Unassembled WGS sequence"/>
</dbReference>
<feature type="region of interest" description="Disordered" evidence="1">
    <location>
        <begin position="1"/>
        <end position="26"/>
    </location>
</feature>
<dbReference type="EMBL" id="JAAALK010000081">
    <property type="protein sequence ID" value="KAG8088937.1"/>
    <property type="molecule type" value="Genomic_DNA"/>
</dbReference>
<dbReference type="AlphaFoldDB" id="A0A8J5WIH1"/>
<comment type="caution">
    <text evidence="2">The sequence shown here is derived from an EMBL/GenBank/DDBJ whole genome shotgun (WGS) entry which is preliminary data.</text>
</comment>
<feature type="compositionally biased region" description="Basic and acidic residues" evidence="1">
    <location>
        <begin position="14"/>
        <end position="26"/>
    </location>
</feature>
<reference evidence="2" key="2">
    <citation type="submission" date="2021-02" db="EMBL/GenBank/DDBJ databases">
        <authorList>
            <person name="Kimball J.A."/>
            <person name="Haas M.W."/>
            <person name="Macchietto M."/>
            <person name="Kono T."/>
            <person name="Duquette J."/>
            <person name="Shao M."/>
        </authorList>
    </citation>
    <scope>NUCLEOTIDE SEQUENCE</scope>
    <source>
        <tissue evidence="2">Fresh leaf tissue</tissue>
    </source>
</reference>